<dbReference type="NCBIfam" id="NF006198">
    <property type="entry name" value="PRK08326.1-1"/>
    <property type="match status" value="1"/>
</dbReference>
<accession>A0A4Y6PWR4</accession>
<dbReference type="Pfam" id="PF00268">
    <property type="entry name" value="Ribonuc_red_sm"/>
    <property type="match status" value="1"/>
</dbReference>
<evidence type="ECO:0000256" key="3">
    <source>
        <dbReference type="ARBA" id="ARBA00007873"/>
    </source>
</evidence>
<dbReference type="AlphaFoldDB" id="A0A4Y6PWR4"/>
<reference evidence="11 12" key="1">
    <citation type="submission" date="2019-06" db="EMBL/GenBank/DDBJ databases">
        <title>Persicimonas caeni gen. nov., sp. nov., a predatory bacterium isolated from solar saltern.</title>
        <authorList>
            <person name="Wang S."/>
        </authorList>
    </citation>
    <scope>NUCLEOTIDE SEQUENCE [LARGE SCALE GENOMIC DNA]</scope>
    <source>
        <strain evidence="11 12">YN101</strain>
    </source>
</reference>
<evidence type="ECO:0000256" key="9">
    <source>
        <dbReference type="ARBA" id="ARBA00031672"/>
    </source>
</evidence>
<evidence type="ECO:0000256" key="6">
    <source>
        <dbReference type="ARBA" id="ARBA00023002"/>
    </source>
</evidence>
<evidence type="ECO:0000256" key="4">
    <source>
        <dbReference type="ARBA" id="ARBA00013559"/>
    </source>
</evidence>
<dbReference type="InterPro" id="IPR000358">
    <property type="entry name" value="RNR_small_fam"/>
</dbReference>
<comment type="cofactor">
    <cofactor evidence="1">
        <name>Mn(2+)</name>
        <dbReference type="ChEBI" id="CHEBI:29035"/>
    </cofactor>
</comment>
<evidence type="ECO:0000313" key="11">
    <source>
        <dbReference type="EMBL" id="QDG52457.1"/>
    </source>
</evidence>
<evidence type="ECO:0000313" key="12">
    <source>
        <dbReference type="Proteomes" id="UP000315995"/>
    </source>
</evidence>
<evidence type="ECO:0000256" key="10">
    <source>
        <dbReference type="ARBA" id="ARBA00032636"/>
    </source>
</evidence>
<dbReference type="OrthoDB" id="5489780at2"/>
<evidence type="ECO:0000256" key="5">
    <source>
        <dbReference type="ARBA" id="ARBA00022723"/>
    </source>
</evidence>
<comment type="similarity">
    <text evidence="3">Belongs to the ribonucleoside diphosphate reductase small chain family. R2-like ligand binding oxidase subfamily.</text>
</comment>
<evidence type="ECO:0000256" key="7">
    <source>
        <dbReference type="ARBA" id="ARBA00023004"/>
    </source>
</evidence>
<dbReference type="Proteomes" id="UP000315995">
    <property type="component" value="Chromosome"/>
</dbReference>
<accession>A0A5B8YDB8</accession>
<evidence type="ECO:0000256" key="8">
    <source>
        <dbReference type="ARBA" id="ARBA00023211"/>
    </source>
</evidence>
<keyword evidence="8" id="KW-0464">Manganese</keyword>
<evidence type="ECO:0000256" key="1">
    <source>
        <dbReference type="ARBA" id="ARBA00001936"/>
    </source>
</evidence>
<evidence type="ECO:0000256" key="2">
    <source>
        <dbReference type="ARBA" id="ARBA00001962"/>
    </source>
</evidence>
<keyword evidence="6" id="KW-0560">Oxidoreductase</keyword>
<keyword evidence="12" id="KW-1185">Reference proteome</keyword>
<comment type="cofactor">
    <cofactor evidence="2">
        <name>Fe cation</name>
        <dbReference type="ChEBI" id="CHEBI:24875"/>
    </cofactor>
</comment>
<dbReference type="Gene3D" id="1.10.620.20">
    <property type="entry name" value="Ribonucleotide Reductase, subunit A"/>
    <property type="match status" value="1"/>
</dbReference>
<dbReference type="InterPro" id="IPR009078">
    <property type="entry name" value="Ferritin-like_SF"/>
</dbReference>
<dbReference type="GO" id="GO:0009263">
    <property type="term" value="P:deoxyribonucleotide biosynthetic process"/>
    <property type="evidence" value="ECO:0007669"/>
    <property type="project" value="InterPro"/>
</dbReference>
<dbReference type="NCBIfam" id="NF006202">
    <property type="entry name" value="PRK08326.1-5"/>
    <property type="match status" value="1"/>
</dbReference>
<keyword evidence="5" id="KW-0479">Metal-binding</keyword>
<dbReference type="GO" id="GO:0046872">
    <property type="term" value="F:metal ion binding"/>
    <property type="evidence" value="ECO:0007669"/>
    <property type="project" value="UniProtKB-KW"/>
</dbReference>
<dbReference type="InterPro" id="IPR033908">
    <property type="entry name" value="R2LOX"/>
</dbReference>
<dbReference type="NCBIfam" id="NF006200">
    <property type="entry name" value="PRK08326.1-3"/>
    <property type="match status" value="1"/>
</dbReference>
<dbReference type="EMBL" id="CP041186">
    <property type="protein sequence ID" value="QDG52457.1"/>
    <property type="molecule type" value="Genomic_DNA"/>
</dbReference>
<protein>
    <recommendedName>
        <fullName evidence="4">R2-like ligand binding oxidase</fullName>
    </recommendedName>
    <alternativeName>
        <fullName evidence="10">Ribonucleotide reductase R2 subunit homolog</fullName>
    </alternativeName>
    <alternativeName>
        <fullName evidence="9">Ribonucleotide reductase small subunit homolog</fullName>
    </alternativeName>
</protein>
<dbReference type="SUPFAM" id="SSF47240">
    <property type="entry name" value="Ferritin-like"/>
    <property type="match status" value="1"/>
</dbReference>
<organism evidence="11 12">
    <name type="scientific">Persicimonas caeni</name>
    <dbReference type="NCBI Taxonomy" id="2292766"/>
    <lineage>
        <taxon>Bacteria</taxon>
        <taxon>Deltaproteobacteria</taxon>
        <taxon>Bradymonadales</taxon>
        <taxon>Bradymonadaceae</taxon>
        <taxon>Persicimonas</taxon>
    </lineage>
</organism>
<name>A0A4Y6PWR4_PERCE</name>
<dbReference type="RefSeq" id="WP_141198928.1">
    <property type="nucleotide sequence ID" value="NZ_CP041186.1"/>
</dbReference>
<keyword evidence="7" id="KW-0408">Iron</keyword>
<sequence length="297" mass="34153">MSTERNFQTTSPAGLNHNLPPMRLWAKAKKLGTWDPQDIDFSQDIEDWKQMNDLEREVILHLTAQFLAGEESVTLDLLPLIMTVAKEGRLEEEMYLTSFLFEEAKHVEVFRRFLDEVAEERTDLSRFHGGNYKAIFEQALPSALNRLYEDNSPEAQAEASVTYNMIVEGVLAETGYYAFHHMLEENDLMPGMREVAGLLKQDESRHLAFGVYFLSRLVAEHGEGVWQTIESRMTMMLPLALGMIEDTFAPYDELPFGLEQQLFVDYATNQFQKRYARIMKAREQSLEDILGEPAPAQ</sequence>
<proteinExistence type="inferred from homology"/>
<dbReference type="InterPro" id="IPR012348">
    <property type="entry name" value="RNR-like"/>
</dbReference>
<dbReference type="CDD" id="cd07911">
    <property type="entry name" value="RNRR2_Rv0233_like"/>
    <property type="match status" value="1"/>
</dbReference>
<dbReference type="GO" id="GO:0016491">
    <property type="term" value="F:oxidoreductase activity"/>
    <property type="evidence" value="ECO:0007669"/>
    <property type="project" value="UniProtKB-KW"/>
</dbReference>
<gene>
    <name evidence="11" type="ORF">FIV42_17440</name>
</gene>